<evidence type="ECO:0000313" key="2">
    <source>
        <dbReference type="Proteomes" id="UP000229916"/>
    </source>
</evidence>
<comment type="caution">
    <text evidence="1">The sequence shown here is derived from an EMBL/GenBank/DDBJ whole genome shotgun (WGS) entry which is preliminary data.</text>
</comment>
<reference evidence="2" key="1">
    <citation type="submission" date="2017-09" db="EMBL/GenBank/DDBJ databases">
        <title>Depth-based differentiation of microbial function through sediment-hosted aquifers and enrichment of novel symbionts in the deep terrestrial subsurface.</title>
        <authorList>
            <person name="Probst A.J."/>
            <person name="Ladd B."/>
            <person name="Jarett J.K."/>
            <person name="Geller-Mcgrath D.E."/>
            <person name="Sieber C.M.K."/>
            <person name="Emerson J.B."/>
            <person name="Anantharaman K."/>
            <person name="Thomas B.C."/>
            <person name="Malmstrom R."/>
            <person name="Stieglmeier M."/>
            <person name="Klingl A."/>
            <person name="Woyke T."/>
            <person name="Ryan C.M."/>
            <person name="Banfield J.F."/>
        </authorList>
    </citation>
    <scope>NUCLEOTIDE SEQUENCE [LARGE SCALE GENOMIC DNA]</scope>
</reference>
<evidence type="ECO:0000313" key="1">
    <source>
        <dbReference type="EMBL" id="PIU69246.1"/>
    </source>
</evidence>
<organism evidence="1 2">
    <name type="scientific">candidate division WWE3 bacterium CG06_land_8_20_14_3_00_42_16</name>
    <dbReference type="NCBI Taxonomy" id="1975083"/>
    <lineage>
        <taxon>Bacteria</taxon>
        <taxon>Katanobacteria</taxon>
    </lineage>
</organism>
<dbReference type="AlphaFoldDB" id="A0A2M7APF5"/>
<sequence length="92" mass="10272">MENENSKKPGFNISVNVDQTPILYTDNVFMSANEDGLVFDFCQKMGPTNQMRIVARIGMSKEHGKKFAKSLEALLVSSETKLQTQTGEKTLN</sequence>
<accession>A0A2M7APF5</accession>
<gene>
    <name evidence="1" type="ORF">COS81_00740</name>
</gene>
<evidence type="ECO:0008006" key="3">
    <source>
        <dbReference type="Google" id="ProtNLM"/>
    </source>
</evidence>
<dbReference type="EMBL" id="PEWD01000014">
    <property type="protein sequence ID" value="PIU69246.1"/>
    <property type="molecule type" value="Genomic_DNA"/>
</dbReference>
<name>A0A2M7APF5_UNCKA</name>
<dbReference type="Proteomes" id="UP000229916">
    <property type="component" value="Unassembled WGS sequence"/>
</dbReference>
<proteinExistence type="predicted"/>
<protein>
    <recommendedName>
        <fullName evidence="3">DUF3467 domain-containing protein</fullName>
    </recommendedName>
</protein>